<dbReference type="GO" id="GO:0008374">
    <property type="term" value="F:O-acyltransferase activity"/>
    <property type="evidence" value="ECO:0007669"/>
    <property type="project" value="InterPro"/>
</dbReference>
<proteinExistence type="predicted"/>
<dbReference type="InterPro" id="IPR029058">
    <property type="entry name" value="AB_hydrolase_fold"/>
</dbReference>
<organism evidence="1 2">
    <name type="scientific">Octopus vulgaris</name>
    <name type="common">Common octopus</name>
    <dbReference type="NCBI Taxonomy" id="6645"/>
    <lineage>
        <taxon>Eukaryota</taxon>
        <taxon>Metazoa</taxon>
        <taxon>Spiralia</taxon>
        <taxon>Lophotrochozoa</taxon>
        <taxon>Mollusca</taxon>
        <taxon>Cephalopoda</taxon>
        <taxon>Coleoidea</taxon>
        <taxon>Octopodiformes</taxon>
        <taxon>Octopoda</taxon>
        <taxon>Incirrata</taxon>
        <taxon>Octopodidae</taxon>
        <taxon>Octopus</taxon>
    </lineage>
</organism>
<dbReference type="Gene3D" id="3.40.50.1820">
    <property type="entry name" value="alpha/beta hydrolase"/>
    <property type="match status" value="1"/>
</dbReference>
<reference evidence="1" key="1">
    <citation type="submission" date="2023-08" db="EMBL/GenBank/DDBJ databases">
        <authorList>
            <person name="Alioto T."/>
            <person name="Alioto T."/>
            <person name="Gomez Garrido J."/>
        </authorList>
    </citation>
    <scope>NUCLEOTIDE SEQUENCE</scope>
</reference>
<dbReference type="Proteomes" id="UP001162480">
    <property type="component" value="Chromosome 1"/>
</dbReference>
<dbReference type="Pfam" id="PF02450">
    <property type="entry name" value="LCAT"/>
    <property type="match status" value="1"/>
</dbReference>
<dbReference type="InterPro" id="IPR003386">
    <property type="entry name" value="LACT/PDAT_acylTrfase"/>
</dbReference>
<dbReference type="AlphaFoldDB" id="A0AA36EX19"/>
<accession>A0AA36EX19</accession>
<name>A0AA36EX19_OCTVU</name>
<sequence length="419" mass="47541">MSESSDRTMAASARTLLELLLLLILTITFTISINPVILVPGDGGSQITARLNKSASPIVYCEKKTNYYYTLWLDLTQITVAQDCFVDNMRLVYDNVTRKTLDSPGVSIDIPGFGSTPTVEYLDPARERFTTYYYYVVKELVKLGLTRNVSIRGAPYDFRRSPNEFQDYFKNFKSMVEETYKMNNGSRVTIIAHSMGCPTMLYFLNSQTQAWKDKYIKSFITISGVWGGAAKTLRVMASGDNLGIFILKDNIVRKYQRTATSTAWLMPYDTFWKSDEILVSRPGRNYTVKDYKQFFADLNFTIGYEMRKDTENLVKDLRPPGVEVHCIHGINVSTPASFVYGKGFPNVQPTTINGDGDGTVNLQSLHGCLRWSKQQKQPVYHHTLSGADHLKILKNQTLIDLISQIVTKKSKFSKNKLKN</sequence>
<protein>
    <submittedName>
        <fullName evidence="1">Group XV phospholipase A2-like</fullName>
    </submittedName>
</protein>
<dbReference type="GO" id="GO:0006629">
    <property type="term" value="P:lipid metabolic process"/>
    <property type="evidence" value="ECO:0007669"/>
    <property type="project" value="InterPro"/>
</dbReference>
<keyword evidence="2" id="KW-1185">Reference proteome</keyword>
<evidence type="ECO:0000313" key="1">
    <source>
        <dbReference type="EMBL" id="CAI9715100.1"/>
    </source>
</evidence>
<dbReference type="EMBL" id="OX597814">
    <property type="protein sequence ID" value="CAI9715100.1"/>
    <property type="molecule type" value="Genomic_DNA"/>
</dbReference>
<dbReference type="SUPFAM" id="SSF53474">
    <property type="entry name" value="alpha/beta-Hydrolases"/>
    <property type="match status" value="1"/>
</dbReference>
<dbReference type="PANTHER" id="PTHR11440">
    <property type="entry name" value="LECITHIN-CHOLESTEROL ACYLTRANSFERASE-RELATED"/>
    <property type="match status" value="1"/>
</dbReference>
<gene>
    <name evidence="1" type="ORF">OCTVUL_1B026813</name>
</gene>
<evidence type="ECO:0000313" key="2">
    <source>
        <dbReference type="Proteomes" id="UP001162480"/>
    </source>
</evidence>